<sequence>MTGVAAAVLALGMVGCSNDAEPVDQPTAGEEATGGDQGPASSDGGGTATDSDEATDDQSEVGASDGGGADAPEARGSAGRPPAVLYIVDGVEEAVDTSQTPWTLTGDGLAGVLAGHEVISDRTAPSCDGELAYTDRSSVNCTASFDMEGLDGEQELTVMAVRAPVGFDPAGSPALLVSIGAPPSAQALETFTDQDNHLVGVGQGSMFGTDELSAAELGEAVQATANSDAGYAPLDSPIAVTECEGALPAGSPDPVGCDVVWEHSTDAGFDAEAMAVWFVDSDPGLLVALEIGDQSTEGESG</sequence>
<evidence type="ECO:0000256" key="1">
    <source>
        <dbReference type="SAM" id="MobiDB-lite"/>
    </source>
</evidence>
<evidence type="ECO:0008006" key="4">
    <source>
        <dbReference type="Google" id="ProtNLM"/>
    </source>
</evidence>
<protein>
    <recommendedName>
        <fullName evidence="4">Secreted protein</fullName>
    </recommendedName>
</protein>
<reference evidence="2 3" key="1">
    <citation type="submission" date="2020-10" db="EMBL/GenBank/DDBJ databases">
        <title>Draft genome and description of Brachybacterium epidermidis sp nov.</title>
        <authorList>
            <person name="Boxberger M."/>
            <person name="La Scola B."/>
        </authorList>
    </citation>
    <scope>NUCLEOTIDE SEQUENCE [LARGE SCALE GENOMIC DNA]</scope>
    <source>
        <strain evidence="2 3">Marseille-Q2903</strain>
    </source>
</reference>
<dbReference type="Proteomes" id="UP000644727">
    <property type="component" value="Unassembled WGS sequence"/>
</dbReference>
<feature type="compositionally biased region" description="Acidic residues" evidence="1">
    <location>
        <begin position="50"/>
        <end position="59"/>
    </location>
</feature>
<accession>A0ABR9VXS7</accession>
<evidence type="ECO:0000313" key="2">
    <source>
        <dbReference type="EMBL" id="MBE9402995.1"/>
    </source>
</evidence>
<gene>
    <name evidence="2" type="ORF">IOE58_01845</name>
</gene>
<proteinExistence type="predicted"/>
<name>A0ABR9VXS7_9MICO</name>
<feature type="region of interest" description="Disordered" evidence="1">
    <location>
        <begin position="13"/>
        <end position="81"/>
    </location>
</feature>
<comment type="caution">
    <text evidence="2">The sequence shown here is derived from an EMBL/GenBank/DDBJ whole genome shotgun (WGS) entry which is preliminary data.</text>
</comment>
<dbReference type="RefSeq" id="WP_193864724.1">
    <property type="nucleotide sequence ID" value="NZ_JADEYR010000001.1"/>
</dbReference>
<dbReference type="EMBL" id="JADEYR010000001">
    <property type="protein sequence ID" value="MBE9402995.1"/>
    <property type="molecule type" value="Genomic_DNA"/>
</dbReference>
<organism evidence="2 3">
    <name type="scientific">Brachybacterium epidermidis</name>
    <dbReference type="NCBI Taxonomy" id="2781983"/>
    <lineage>
        <taxon>Bacteria</taxon>
        <taxon>Bacillati</taxon>
        <taxon>Actinomycetota</taxon>
        <taxon>Actinomycetes</taxon>
        <taxon>Micrococcales</taxon>
        <taxon>Dermabacteraceae</taxon>
        <taxon>Brachybacterium</taxon>
    </lineage>
</organism>
<keyword evidence="3" id="KW-1185">Reference proteome</keyword>
<evidence type="ECO:0000313" key="3">
    <source>
        <dbReference type="Proteomes" id="UP000644727"/>
    </source>
</evidence>